<dbReference type="Proteomes" id="UP000030170">
    <property type="component" value="Unassembled WGS sequence"/>
</dbReference>
<reference evidence="1 2" key="1">
    <citation type="journal article" date="2014" name="Mol. Ecol.">
        <title>Evolution of Synechococcus.</title>
        <authorList>
            <person name="Dvorak P."/>
            <person name="Casamatta D."/>
            <person name="Hasler P."/>
            <person name="Poulickova A."/>
            <person name="Ondrej V."/>
            <person name="Sanges R."/>
        </authorList>
    </citation>
    <scope>NUCLEOTIDE SEQUENCE [LARGE SCALE GENOMIC DNA]</scope>
    <source>
        <strain evidence="1 2">CAUP A 1101</strain>
    </source>
</reference>
<sequence>MNFALEWAFEVAIAQLVKSDQDRHNLAVTQSAFSLSLHRSTTQQMLLPLQFKLLADIIDVTKYGF</sequence>
<keyword evidence="2" id="KW-1185">Reference proteome</keyword>
<evidence type="ECO:0000313" key="2">
    <source>
        <dbReference type="Proteomes" id="UP000030170"/>
    </source>
</evidence>
<comment type="caution">
    <text evidence="1">The sequence shown here is derived from an EMBL/GenBank/DDBJ whole genome shotgun (WGS) entry which is preliminary data.</text>
</comment>
<proteinExistence type="predicted"/>
<dbReference type="RefSeq" id="WP_036532208.1">
    <property type="nucleotide sequence ID" value="NZ_JJML01000016.1"/>
</dbReference>
<evidence type="ECO:0000313" key="1">
    <source>
        <dbReference type="EMBL" id="KGF72998.1"/>
    </source>
</evidence>
<name>A0A098TQ95_9CYAN</name>
<accession>A0A098TQ95</accession>
<dbReference type="AlphaFoldDB" id="A0A098TQ95"/>
<dbReference type="EMBL" id="JJML01000016">
    <property type="protein sequence ID" value="KGF72998.1"/>
    <property type="molecule type" value="Genomic_DNA"/>
</dbReference>
<dbReference type="OrthoDB" id="10000608at2"/>
<protein>
    <submittedName>
        <fullName evidence="1">Uncharacterized protein</fullName>
    </submittedName>
</protein>
<organism evidence="1 2">
    <name type="scientific">Neosynechococcus sphagnicola sy1</name>
    <dbReference type="NCBI Taxonomy" id="1497020"/>
    <lineage>
        <taxon>Bacteria</taxon>
        <taxon>Bacillati</taxon>
        <taxon>Cyanobacteriota</taxon>
        <taxon>Cyanophyceae</taxon>
        <taxon>Neosynechococcales</taxon>
        <taxon>Neosynechococcaceae</taxon>
        <taxon>Neosynechococcus</taxon>
    </lineage>
</organism>
<gene>
    <name evidence="1" type="ORF">DO97_02805</name>
</gene>